<evidence type="ECO:0000313" key="4">
    <source>
        <dbReference type="Proteomes" id="UP000228930"/>
    </source>
</evidence>
<reference evidence="3 4" key="1">
    <citation type="submission" date="2015-06" db="EMBL/GenBank/DDBJ databases">
        <title>Comparative genome analysis of nirS-carrying Bradyrhizobium sp. strains.</title>
        <authorList>
            <person name="Ishii S."/>
            <person name="Jang J."/>
            <person name="Nishizawa T."/>
            <person name="Senoo K."/>
        </authorList>
    </citation>
    <scope>NUCLEOTIDE SEQUENCE [LARGE SCALE GENOMIC DNA]</scope>
    <source>
        <strain evidence="3 4">TSA1</strain>
    </source>
</reference>
<keyword evidence="4" id="KW-1185">Reference proteome</keyword>
<dbReference type="Proteomes" id="UP000228930">
    <property type="component" value="Unassembled WGS sequence"/>
</dbReference>
<feature type="transmembrane region" description="Helical" evidence="2">
    <location>
        <begin position="31"/>
        <end position="52"/>
    </location>
</feature>
<keyword evidence="2" id="KW-0812">Transmembrane</keyword>
<keyword evidence="2" id="KW-1133">Transmembrane helix</keyword>
<dbReference type="EMBL" id="LFJC01000003">
    <property type="protein sequence ID" value="PIT00988.1"/>
    <property type="molecule type" value="Genomic_DNA"/>
</dbReference>
<evidence type="ECO:0000256" key="2">
    <source>
        <dbReference type="SAM" id="Phobius"/>
    </source>
</evidence>
<dbReference type="AlphaFoldDB" id="A0A2M6U8W1"/>
<proteinExistence type="predicted"/>
<evidence type="ECO:0000313" key="3">
    <source>
        <dbReference type="EMBL" id="PIT00988.1"/>
    </source>
</evidence>
<feature type="region of interest" description="Disordered" evidence="1">
    <location>
        <begin position="1"/>
        <end position="27"/>
    </location>
</feature>
<comment type="caution">
    <text evidence="3">The sequence shown here is derived from an EMBL/GenBank/DDBJ whole genome shotgun (WGS) entry which is preliminary data.</text>
</comment>
<feature type="transmembrane region" description="Helical" evidence="2">
    <location>
        <begin position="58"/>
        <end position="77"/>
    </location>
</feature>
<gene>
    <name evidence="3" type="ORF">TSA1_09630</name>
</gene>
<sequence length="87" mass="9475">MKARFVGSAAWSNRRTQEDGRSRGRGVGRDLPGILFLLSGLIVGLFLSGQFATAGLTYASLVMSGGFGFWLCGLSTLPRRNRDIPRR</sequence>
<protein>
    <submittedName>
        <fullName evidence="3">Uncharacterized protein</fullName>
    </submittedName>
</protein>
<evidence type="ECO:0000256" key="1">
    <source>
        <dbReference type="SAM" id="MobiDB-lite"/>
    </source>
</evidence>
<keyword evidence="2" id="KW-0472">Membrane</keyword>
<accession>A0A2M6U8W1</accession>
<name>A0A2M6U8W1_9BRAD</name>
<organism evidence="3 4">
    <name type="scientific">Bradyrhizobium nitroreducens</name>
    <dbReference type="NCBI Taxonomy" id="709803"/>
    <lineage>
        <taxon>Bacteria</taxon>
        <taxon>Pseudomonadati</taxon>
        <taxon>Pseudomonadota</taxon>
        <taxon>Alphaproteobacteria</taxon>
        <taxon>Hyphomicrobiales</taxon>
        <taxon>Nitrobacteraceae</taxon>
        <taxon>Bradyrhizobium</taxon>
    </lineage>
</organism>